<dbReference type="SUPFAM" id="SSF143011">
    <property type="entry name" value="RelE-like"/>
    <property type="match status" value="1"/>
</dbReference>
<evidence type="ECO:0000313" key="1">
    <source>
        <dbReference type="EMBL" id="VFK61475.1"/>
    </source>
</evidence>
<dbReference type="Gene3D" id="3.30.2310.20">
    <property type="entry name" value="RelE-like"/>
    <property type="match status" value="1"/>
</dbReference>
<sequence>MKYHRFCWFWIFGVGIKLRASGYRLVYQVDEDEVAVYVFSVGKREREIVYRKASERGG</sequence>
<reference evidence="1" key="1">
    <citation type="submission" date="2019-02" db="EMBL/GenBank/DDBJ databases">
        <authorList>
            <person name="Gruber-Vodicka R. H."/>
            <person name="Seah K. B. B."/>
        </authorList>
    </citation>
    <scope>NUCLEOTIDE SEQUENCE</scope>
    <source>
        <strain evidence="2">BECK_BY19</strain>
        <strain evidence="1">BECK_BY8</strain>
    </source>
</reference>
<proteinExistence type="predicted"/>
<dbReference type="AlphaFoldDB" id="A0A451A5Z5"/>
<dbReference type="EMBL" id="CAADFZ010000017">
    <property type="protein sequence ID" value="VFK61475.1"/>
    <property type="molecule type" value="Genomic_DNA"/>
</dbReference>
<dbReference type="InterPro" id="IPR035093">
    <property type="entry name" value="RelE/ParE_toxin_dom_sf"/>
</dbReference>
<dbReference type="EMBL" id="CAADGD010000010">
    <property type="protein sequence ID" value="VFK69106.1"/>
    <property type="molecule type" value="Genomic_DNA"/>
</dbReference>
<organism evidence="1">
    <name type="scientific">Candidatus Kentrum sp. UNK</name>
    <dbReference type="NCBI Taxonomy" id="2126344"/>
    <lineage>
        <taxon>Bacteria</taxon>
        <taxon>Pseudomonadati</taxon>
        <taxon>Pseudomonadota</taxon>
        <taxon>Gammaproteobacteria</taxon>
        <taxon>Candidatus Kentrum</taxon>
    </lineage>
</organism>
<accession>A0A451A5Z5</accession>
<protein>
    <submittedName>
        <fullName evidence="1">ParE toxin of type II toxin-antitoxin system, parDE</fullName>
    </submittedName>
</protein>
<evidence type="ECO:0000313" key="2">
    <source>
        <dbReference type="EMBL" id="VFK69106.1"/>
    </source>
</evidence>
<gene>
    <name evidence="1" type="ORF">BECKUNK1418G_GA0071005_101742</name>
    <name evidence="2" type="ORF">BECKUNK1418H_GA0071006_101027</name>
</gene>
<name>A0A451A5Z5_9GAMM</name>